<sequence length="165" mass="18486">MRNGKEAKNKRRFELDSANANESGVELLRSCTTEPMQNGIVWSVKKDITRAVLEVYVSFHENDEFWYSNALNEYITANNLRGTPGNGSFRESTKTKGELSKHSSLPLVVSLVLDFKGLNGTFLTRVGRYVSSTGWVKSSYGNIITDTIQDLYNSNTMVMKNDGNT</sequence>
<comment type="caution">
    <text evidence="2">The sequence shown here is derived from an EMBL/GenBank/DDBJ whole genome shotgun (WGS) entry which is preliminary data.</text>
</comment>
<protein>
    <recommendedName>
        <fullName evidence="1">Peptide N-acetyl-beta-D-glucosaminyl asparaginase amidase A N-terminal domain-containing protein</fullName>
    </recommendedName>
</protein>
<dbReference type="Pfam" id="PF12222">
    <property type="entry name" value="PNGaseA"/>
    <property type="match status" value="1"/>
</dbReference>
<dbReference type="AlphaFoldDB" id="A0A498JHW8"/>
<dbReference type="InterPro" id="IPR056948">
    <property type="entry name" value="PNGaseA_N"/>
</dbReference>
<proteinExistence type="predicted"/>
<dbReference type="EMBL" id="RDQH01000333">
    <property type="protein sequence ID" value="RXH93353.1"/>
    <property type="molecule type" value="Genomic_DNA"/>
</dbReference>
<evidence type="ECO:0000259" key="1">
    <source>
        <dbReference type="Pfam" id="PF12222"/>
    </source>
</evidence>
<dbReference type="Proteomes" id="UP000290289">
    <property type="component" value="Chromosome 7"/>
</dbReference>
<dbReference type="Pfam" id="PF25156">
    <property type="entry name" value="PNGase_A_C"/>
    <property type="match status" value="1"/>
</dbReference>
<organism evidence="2 3">
    <name type="scientific">Malus domestica</name>
    <name type="common">Apple</name>
    <name type="synonym">Pyrus malus</name>
    <dbReference type="NCBI Taxonomy" id="3750"/>
    <lineage>
        <taxon>Eukaryota</taxon>
        <taxon>Viridiplantae</taxon>
        <taxon>Streptophyta</taxon>
        <taxon>Embryophyta</taxon>
        <taxon>Tracheophyta</taxon>
        <taxon>Spermatophyta</taxon>
        <taxon>Magnoliopsida</taxon>
        <taxon>eudicotyledons</taxon>
        <taxon>Gunneridae</taxon>
        <taxon>Pentapetalae</taxon>
        <taxon>rosids</taxon>
        <taxon>fabids</taxon>
        <taxon>Rosales</taxon>
        <taxon>Rosaceae</taxon>
        <taxon>Amygdaloideae</taxon>
        <taxon>Maleae</taxon>
        <taxon>Malus</taxon>
    </lineage>
</organism>
<keyword evidence="3" id="KW-1185">Reference proteome</keyword>
<gene>
    <name evidence="2" type="ORF">DVH24_013929</name>
</gene>
<name>A0A498JHW8_MALDO</name>
<feature type="domain" description="Peptide N-acetyl-beta-D-glucosaminyl asparaginase amidase A N-terminal" evidence="1">
    <location>
        <begin position="49"/>
        <end position="91"/>
    </location>
</feature>
<reference evidence="2 3" key="1">
    <citation type="submission" date="2018-10" db="EMBL/GenBank/DDBJ databases">
        <title>A high-quality apple genome assembly.</title>
        <authorList>
            <person name="Hu J."/>
        </authorList>
    </citation>
    <scope>NUCLEOTIDE SEQUENCE [LARGE SCALE GENOMIC DNA]</scope>
    <source>
        <strain evidence="3">cv. HFTH1</strain>
        <tissue evidence="2">Young leaf</tissue>
    </source>
</reference>
<dbReference type="PANTHER" id="PTHR31104">
    <property type="entry name" value="PEPTIDE-N4-(N-ACETYL-BETA-GLUCOSAMINYL)ASPARAGINE AMIDASE A PROTEIN"/>
    <property type="match status" value="1"/>
</dbReference>
<accession>A0A498JHW8</accession>
<evidence type="ECO:0000313" key="2">
    <source>
        <dbReference type="EMBL" id="RXH93353.1"/>
    </source>
</evidence>
<evidence type="ECO:0000313" key="3">
    <source>
        <dbReference type="Proteomes" id="UP000290289"/>
    </source>
</evidence>
<dbReference type="InterPro" id="IPR021102">
    <property type="entry name" value="PNGase_A"/>
</dbReference>